<sequence length="279" mass="31771">MEPQKITQVRKVKIIYINDPGSDKPRPVYVTATSQPNTYQILQTPVIVTSASDGQLRYATTTTSSNMPITTTTISNYQQQASQQPQTFYSRPPISQPQTIYSRPTTVHQHPQQRQRFHQLQPQSTARRALIPQQRILNPTQQPPLIRFPKLPKLPAPFDFPEIKNFVSSKVLPILSADYIDGFFMDLNGSPQIIGKDFNVETLESPMLAPVQEVQQQQPKSVSDNLKYIPPSQLSKTTLKKANEQQRKAPMIMRRAVQNNRQRLNAAAPYTLLKENRQV</sequence>
<evidence type="ECO:0000313" key="2">
    <source>
        <dbReference type="WBParaSite" id="ES5_v2.g28267.t1"/>
    </source>
</evidence>
<dbReference type="WBParaSite" id="ES5_v2.g28267.t1">
    <property type="protein sequence ID" value="ES5_v2.g28267.t1"/>
    <property type="gene ID" value="ES5_v2.g28267"/>
</dbReference>
<protein>
    <submittedName>
        <fullName evidence="2">Uncharacterized protein</fullName>
    </submittedName>
</protein>
<name>A0AC34GF24_9BILA</name>
<reference evidence="2" key="1">
    <citation type="submission" date="2022-11" db="UniProtKB">
        <authorList>
            <consortium name="WormBaseParasite"/>
        </authorList>
    </citation>
    <scope>IDENTIFICATION</scope>
</reference>
<proteinExistence type="predicted"/>
<accession>A0AC34GF24</accession>
<evidence type="ECO:0000313" key="1">
    <source>
        <dbReference type="Proteomes" id="UP000887579"/>
    </source>
</evidence>
<organism evidence="1 2">
    <name type="scientific">Panagrolaimus sp. ES5</name>
    <dbReference type="NCBI Taxonomy" id="591445"/>
    <lineage>
        <taxon>Eukaryota</taxon>
        <taxon>Metazoa</taxon>
        <taxon>Ecdysozoa</taxon>
        <taxon>Nematoda</taxon>
        <taxon>Chromadorea</taxon>
        <taxon>Rhabditida</taxon>
        <taxon>Tylenchina</taxon>
        <taxon>Panagrolaimomorpha</taxon>
        <taxon>Panagrolaimoidea</taxon>
        <taxon>Panagrolaimidae</taxon>
        <taxon>Panagrolaimus</taxon>
    </lineage>
</organism>
<dbReference type="Proteomes" id="UP000887579">
    <property type="component" value="Unplaced"/>
</dbReference>